<protein>
    <submittedName>
        <fullName evidence="2">Membrane protein</fullName>
    </submittedName>
</protein>
<organism evidence="2 3">
    <name type="scientific">Desulfuromonas versatilis</name>
    <dbReference type="NCBI Taxonomy" id="2802975"/>
    <lineage>
        <taxon>Bacteria</taxon>
        <taxon>Pseudomonadati</taxon>
        <taxon>Thermodesulfobacteriota</taxon>
        <taxon>Desulfuromonadia</taxon>
        <taxon>Desulfuromonadales</taxon>
        <taxon>Desulfuromonadaceae</taxon>
        <taxon>Desulfuromonas</taxon>
    </lineage>
</organism>
<name>A0ABN6E083_9BACT</name>
<reference evidence="2 3" key="2">
    <citation type="journal article" date="2021" name="Int. J. Syst. Evol. Microbiol.">
        <title>Isolation and Polyphasic Characterization of Desulfuromonas versatilis sp. Nov., an Electrogenic Bacteria Capable of Versatile Metabolism Isolated from a Graphene Oxide-Reducing Enrichment Culture.</title>
        <authorList>
            <person name="Xie L."/>
            <person name="Yoshida N."/>
            <person name="Ishii S."/>
            <person name="Meng L."/>
        </authorList>
    </citation>
    <scope>NUCLEOTIDE SEQUENCE [LARGE SCALE GENOMIC DNA]</scope>
    <source>
        <strain evidence="2 3">NIT-T3</strain>
    </source>
</reference>
<reference evidence="2 3" key="1">
    <citation type="journal article" date="2016" name="C (Basel)">
        <title>Selective Growth of and Electricity Production by Marine Exoelectrogenic Bacteria in Self-Aggregated Hydrogel of Microbially Reduced Graphene Oxide.</title>
        <authorList>
            <person name="Yoshida N."/>
            <person name="Goto Y."/>
            <person name="Miyata Y."/>
        </authorList>
    </citation>
    <scope>NUCLEOTIDE SEQUENCE [LARGE SCALE GENOMIC DNA]</scope>
    <source>
        <strain evidence="2 3">NIT-T3</strain>
    </source>
</reference>
<feature type="transmembrane region" description="Helical" evidence="1">
    <location>
        <begin position="229"/>
        <end position="248"/>
    </location>
</feature>
<keyword evidence="3" id="KW-1185">Reference proteome</keyword>
<evidence type="ECO:0000313" key="3">
    <source>
        <dbReference type="Proteomes" id="UP001319827"/>
    </source>
</evidence>
<dbReference type="RefSeq" id="WP_221252000.1">
    <property type="nucleotide sequence ID" value="NZ_AP024355.1"/>
</dbReference>
<sequence length="313" mass="33446">MFRLIALGILSAAFFSSTFILNRAMSLEGGHWVWSASLRYLYMLAFLGVGCCACGKARALGEVLALFRRHWVFWTLAGTTGFGVFYSLICFSASYAPGWVVATTWQTTILASPLVLLAFGRRVPSRALLFILVIFAGIILVNLDLAETATLKDVVLGGLPVLIAALAYPLGNQMVWEAQRGGQGLIPDIGDPVLANPFARIALLTLGSAPFWLLLILVTRPPAPSADQWLNTALVALLSGVVATGLFLHARHLASDAYQISAIDSTQSSEVVFSLLGEVLFLQGALPGPWGTAGIALTLVGLTFYLRAQYAGS</sequence>
<evidence type="ECO:0000256" key="1">
    <source>
        <dbReference type="SAM" id="Phobius"/>
    </source>
</evidence>
<accession>A0ABN6E083</accession>
<keyword evidence="1" id="KW-1133">Transmembrane helix</keyword>
<dbReference type="Proteomes" id="UP001319827">
    <property type="component" value="Chromosome"/>
</dbReference>
<gene>
    <name evidence="2" type="ORF">DESUT3_16100</name>
</gene>
<feature type="transmembrane region" description="Helical" evidence="1">
    <location>
        <begin position="71"/>
        <end position="96"/>
    </location>
</feature>
<feature type="transmembrane region" description="Helical" evidence="1">
    <location>
        <begin position="39"/>
        <end position="59"/>
    </location>
</feature>
<proteinExistence type="predicted"/>
<keyword evidence="1" id="KW-0812">Transmembrane</keyword>
<dbReference type="Pfam" id="PF13536">
    <property type="entry name" value="EmrE"/>
    <property type="match status" value="1"/>
</dbReference>
<feature type="transmembrane region" description="Helical" evidence="1">
    <location>
        <begin position="198"/>
        <end position="217"/>
    </location>
</feature>
<dbReference type="InterPro" id="IPR032713">
    <property type="entry name" value="EmrE"/>
</dbReference>
<keyword evidence="1" id="KW-0472">Membrane</keyword>
<feature type="transmembrane region" description="Helical" evidence="1">
    <location>
        <begin position="127"/>
        <end position="146"/>
    </location>
</feature>
<feature type="transmembrane region" description="Helical" evidence="1">
    <location>
        <begin position="102"/>
        <end position="120"/>
    </location>
</feature>
<evidence type="ECO:0000313" key="2">
    <source>
        <dbReference type="EMBL" id="BCR04541.1"/>
    </source>
</evidence>
<dbReference type="EMBL" id="AP024355">
    <property type="protein sequence ID" value="BCR04541.1"/>
    <property type="molecule type" value="Genomic_DNA"/>
</dbReference>